<proteinExistence type="predicted"/>
<dbReference type="OrthoDB" id="2864568at2"/>
<keyword evidence="1" id="KW-0732">Signal</keyword>
<protein>
    <recommendedName>
        <fullName evidence="4">Ig-like domain-containing protein</fullName>
    </recommendedName>
</protein>
<name>A0A1J4N9C4_9ACTN</name>
<dbReference type="AlphaFoldDB" id="A0A1J4N9C4"/>
<feature type="signal peptide" evidence="1">
    <location>
        <begin position="1"/>
        <end position="26"/>
    </location>
</feature>
<sequence>MRIQNVFTAIAATAGAAVLAAAPAFASGSPHFINNLTKVTSADLTSITVAFKEAGLESGSVETITVTAHLEATYQCVNRGGHNPDDPKKTVISGDYSKSGEFTAARNGNVTGSLTVTAPAASSVLDCPSGQTSVHTVSTWSNVSVTDADTSATVSVAGTYSFGKPVD</sequence>
<comment type="caution">
    <text evidence="2">The sequence shown here is derived from an EMBL/GenBank/DDBJ whole genome shotgun (WGS) entry which is preliminary data.</text>
</comment>
<accession>A0A1J4N9C4</accession>
<dbReference type="Proteomes" id="UP000033772">
    <property type="component" value="Unassembled WGS sequence"/>
</dbReference>
<dbReference type="STRING" id="1844.UG56_003465"/>
<gene>
    <name evidence="2" type="ORF">UG56_003465</name>
</gene>
<reference evidence="2" key="1">
    <citation type="submission" date="2016-10" db="EMBL/GenBank/DDBJ databases">
        <title>Draft Genome Sequence of Nocardioides luteus Strain BAFB, an Alkane-Degrading Bacterium Isolated from JP-7 Polluted Soil.</title>
        <authorList>
            <person name="Brown L."/>
            <person name="Ruiz O.N."/>
            <person name="Gunasekera T."/>
        </authorList>
    </citation>
    <scope>NUCLEOTIDE SEQUENCE [LARGE SCALE GENOMIC DNA]</scope>
    <source>
        <strain evidence="2">BAFB</strain>
    </source>
</reference>
<feature type="chain" id="PRO_5009630651" description="Ig-like domain-containing protein" evidence="1">
    <location>
        <begin position="27"/>
        <end position="167"/>
    </location>
</feature>
<dbReference type="EMBL" id="JZDQ02000004">
    <property type="protein sequence ID" value="OIJ28131.1"/>
    <property type="molecule type" value="Genomic_DNA"/>
</dbReference>
<evidence type="ECO:0000256" key="1">
    <source>
        <dbReference type="SAM" id="SignalP"/>
    </source>
</evidence>
<evidence type="ECO:0008006" key="4">
    <source>
        <dbReference type="Google" id="ProtNLM"/>
    </source>
</evidence>
<keyword evidence="3" id="KW-1185">Reference proteome</keyword>
<evidence type="ECO:0000313" key="3">
    <source>
        <dbReference type="Proteomes" id="UP000033772"/>
    </source>
</evidence>
<organism evidence="2 3">
    <name type="scientific">Nocardioides luteus</name>
    <dbReference type="NCBI Taxonomy" id="1844"/>
    <lineage>
        <taxon>Bacteria</taxon>
        <taxon>Bacillati</taxon>
        <taxon>Actinomycetota</taxon>
        <taxon>Actinomycetes</taxon>
        <taxon>Propionibacteriales</taxon>
        <taxon>Nocardioidaceae</taxon>
        <taxon>Nocardioides</taxon>
    </lineage>
</organism>
<evidence type="ECO:0000313" key="2">
    <source>
        <dbReference type="EMBL" id="OIJ28131.1"/>
    </source>
</evidence>